<gene>
    <name evidence="5" type="ORF">D1B31_06845</name>
</gene>
<feature type="chain" id="PRO_5019083914" evidence="3">
    <location>
        <begin position="25"/>
        <end position="564"/>
    </location>
</feature>
<reference evidence="5 6" key="1">
    <citation type="journal article" date="2017" name="Int. J. Syst. Evol. Microbiol.">
        <title>Bacillus notoginsengisoli sp. nov., a novel bacterium isolated from the rhizosphere of Panax notoginseng.</title>
        <authorList>
            <person name="Zhang M.Y."/>
            <person name="Cheng J."/>
            <person name="Cai Y."/>
            <person name="Zhang T.Y."/>
            <person name="Wu Y.Y."/>
            <person name="Manikprabhu D."/>
            <person name="Li W.J."/>
            <person name="Zhang Y.X."/>
        </authorList>
    </citation>
    <scope>NUCLEOTIDE SEQUENCE [LARGE SCALE GENOMIC DNA]</scope>
    <source>
        <strain evidence="5 6">JCM 30743</strain>
    </source>
</reference>
<proteinExistence type="predicted"/>
<dbReference type="AlphaFoldDB" id="A0A417YVL9"/>
<dbReference type="PANTHER" id="PTHR43283:SF11">
    <property type="entry name" value="BETA-LACTAMASE-RELATED DOMAIN-CONTAINING PROTEIN"/>
    <property type="match status" value="1"/>
</dbReference>
<evidence type="ECO:0000256" key="2">
    <source>
        <dbReference type="SAM" id="MobiDB-lite"/>
    </source>
</evidence>
<dbReference type="InterPro" id="IPR001466">
    <property type="entry name" value="Beta-lactam-related"/>
</dbReference>
<evidence type="ECO:0000313" key="6">
    <source>
        <dbReference type="Proteomes" id="UP000284416"/>
    </source>
</evidence>
<keyword evidence="3" id="KW-0732">Signal</keyword>
<feature type="signal peptide" evidence="3">
    <location>
        <begin position="1"/>
        <end position="24"/>
    </location>
</feature>
<dbReference type="Pfam" id="PF00144">
    <property type="entry name" value="Beta-lactamase"/>
    <property type="match status" value="1"/>
</dbReference>
<dbReference type="Gene3D" id="3.40.710.10">
    <property type="entry name" value="DD-peptidase/beta-lactamase superfamily"/>
    <property type="match status" value="1"/>
</dbReference>
<comment type="caution">
    <text evidence="5">The sequence shown here is derived from an EMBL/GenBank/DDBJ whole genome shotgun (WGS) entry which is preliminary data.</text>
</comment>
<dbReference type="RefSeq" id="WP_118920024.1">
    <property type="nucleotide sequence ID" value="NZ_QWEG01000004.1"/>
</dbReference>
<feature type="region of interest" description="Disordered" evidence="2">
    <location>
        <begin position="25"/>
        <end position="44"/>
    </location>
</feature>
<name>A0A417YVL9_9BACI</name>
<feature type="domain" description="Beta-lactamase-related" evidence="4">
    <location>
        <begin position="86"/>
        <end position="425"/>
    </location>
</feature>
<dbReference type="PANTHER" id="PTHR43283">
    <property type="entry name" value="BETA-LACTAMASE-RELATED"/>
    <property type="match status" value="1"/>
</dbReference>
<sequence>MKKKTLAIALAAVLTTGALVPVSAAEGSRNTGTSMEQREGKAGSQKAHPVFAWDKPGPLSPVLHNGSVRGAGMVKQPLDEIDGHMNEMISEGVMPGAVAFVARRGHIVKHDAYGFAYKYKDDQFTKSENPIPMREDTIFDLASISKIFTTTAAMILYEQGRFGLDEPVAKYIPKFAANGKENVTIRQLMTHTSGFAAWIPLYTQGTNRDDRMNFVLNHPLSNKPGTAYTYSDLNMITLGFLIERLSGQRQDEFVKKYLTDPLNMKDTMYNPPASLKSRIAATEFQPAIGRGLVWGEVHDENAWALGGVAGHAGVFSTAGDLAKLAHMYLNDGRYGSKQILKPDTVKMLIENQIPEFPGNDHGLGWELAQGWFMDALSEGSTLGHTGYTGTSIVVNRNNGTIAILLTNRVHPTRNTVTTNLARRQLARQVADAIPVNIPDGKAWFSGYGDRLQRSLVAEVELDKSADLTFETWYRIEADADYGYLELSSDGLNWERAKTFTGSSVDWLSGNVEIPEATKFIRFTYTTDSSVNGRGWYVDNVKLSSLDGEPVELNFSGDGWKQRGY</sequence>
<evidence type="ECO:0000259" key="4">
    <source>
        <dbReference type="Pfam" id="PF00144"/>
    </source>
</evidence>
<protein>
    <submittedName>
        <fullName evidence="5">Class A beta-lactamase-related serine hydrolase</fullName>
    </submittedName>
</protein>
<dbReference type="SUPFAM" id="SSF56601">
    <property type="entry name" value="beta-lactamase/transpeptidase-like"/>
    <property type="match status" value="1"/>
</dbReference>
<dbReference type="EMBL" id="QWEG01000004">
    <property type="protein sequence ID" value="RHW41440.1"/>
    <property type="molecule type" value="Genomic_DNA"/>
</dbReference>
<evidence type="ECO:0000313" key="5">
    <source>
        <dbReference type="EMBL" id="RHW41440.1"/>
    </source>
</evidence>
<keyword evidence="6" id="KW-1185">Reference proteome</keyword>
<evidence type="ECO:0000256" key="3">
    <source>
        <dbReference type="SAM" id="SignalP"/>
    </source>
</evidence>
<dbReference type="Pfam" id="PF20773">
    <property type="entry name" value="InhA-like_MAM"/>
    <property type="match status" value="1"/>
</dbReference>
<accession>A0A417YVL9</accession>
<evidence type="ECO:0000256" key="1">
    <source>
        <dbReference type="ARBA" id="ARBA00022801"/>
    </source>
</evidence>
<dbReference type="GO" id="GO:0016787">
    <property type="term" value="F:hydrolase activity"/>
    <property type="evidence" value="ECO:0007669"/>
    <property type="project" value="UniProtKB-KW"/>
</dbReference>
<organism evidence="5 6">
    <name type="scientific">Neobacillus notoginsengisoli</name>
    <dbReference type="NCBI Taxonomy" id="1578198"/>
    <lineage>
        <taxon>Bacteria</taxon>
        <taxon>Bacillati</taxon>
        <taxon>Bacillota</taxon>
        <taxon>Bacilli</taxon>
        <taxon>Bacillales</taxon>
        <taxon>Bacillaceae</taxon>
        <taxon>Neobacillus</taxon>
    </lineage>
</organism>
<dbReference type="OrthoDB" id="9770183at2"/>
<dbReference type="Proteomes" id="UP000284416">
    <property type="component" value="Unassembled WGS sequence"/>
</dbReference>
<dbReference type="InterPro" id="IPR050789">
    <property type="entry name" value="Diverse_Enzym_Activities"/>
</dbReference>
<keyword evidence="1 5" id="KW-0378">Hydrolase</keyword>
<dbReference type="InterPro" id="IPR012338">
    <property type="entry name" value="Beta-lactam/transpept-like"/>
</dbReference>